<sequence length="83" mass="9595">MAVSDFGLEEEWEEVGIYCRNSFLTGAAEISAPRTFRRNGLEWGFGDVRNVRKEFLQIPSLHSAIILTSSYQRAFLNHRLEFL</sequence>
<proteinExistence type="predicted"/>
<dbReference type="AlphaFoldDB" id="A0A396YSK4"/>
<dbReference type="EMBL" id="QHCT01000013">
    <property type="protein sequence ID" value="RHX84316.1"/>
    <property type="molecule type" value="Genomic_DNA"/>
</dbReference>
<reference evidence="2" key="1">
    <citation type="submission" date="2018-05" db="EMBL/GenBank/DDBJ databases">
        <title>Leptospira yasudae sp. nov. and Leptospira stimsonii sp. nov., two pathogenic species of the genus Leptospira isolated from environmental sources.</title>
        <authorList>
            <person name="Casanovas-Massana A."/>
            <person name="Hamond C."/>
            <person name="Santos L.A."/>
            <person name="Hacker K.P."/>
            <person name="Balassiano I."/>
            <person name="Medeiros M.A."/>
            <person name="Reis M.G."/>
            <person name="Ko A.I."/>
            <person name="Wunder E.A."/>
        </authorList>
    </citation>
    <scope>NUCLEOTIDE SEQUENCE [LARGE SCALE GENOMIC DNA]</scope>
    <source>
        <strain evidence="2">Yale</strain>
    </source>
</reference>
<accession>A0A396YSK4</accession>
<feature type="non-terminal residue" evidence="1">
    <location>
        <position position="83"/>
    </location>
</feature>
<comment type="caution">
    <text evidence="1">The sequence shown here is derived from an EMBL/GenBank/DDBJ whole genome shotgun (WGS) entry which is preliminary data.</text>
</comment>
<organism evidence="1 2">
    <name type="scientific">Leptospira stimsonii</name>
    <dbReference type="NCBI Taxonomy" id="2202203"/>
    <lineage>
        <taxon>Bacteria</taxon>
        <taxon>Pseudomonadati</taxon>
        <taxon>Spirochaetota</taxon>
        <taxon>Spirochaetia</taxon>
        <taxon>Leptospirales</taxon>
        <taxon>Leptospiraceae</taxon>
        <taxon>Leptospira</taxon>
    </lineage>
</organism>
<gene>
    <name evidence="1" type="ORF">DLM75_22680</name>
</gene>
<evidence type="ECO:0000313" key="1">
    <source>
        <dbReference type="EMBL" id="RHX84316.1"/>
    </source>
</evidence>
<dbReference type="Proteomes" id="UP000265798">
    <property type="component" value="Unassembled WGS sequence"/>
</dbReference>
<protein>
    <submittedName>
        <fullName evidence="1">Uncharacterized protein</fullName>
    </submittedName>
</protein>
<evidence type="ECO:0000313" key="2">
    <source>
        <dbReference type="Proteomes" id="UP000265798"/>
    </source>
</evidence>
<name>A0A396YSK4_9LEPT</name>